<evidence type="ECO:0000313" key="2">
    <source>
        <dbReference type="EMBL" id="CAK0796974.1"/>
    </source>
</evidence>
<evidence type="ECO:0000313" key="3">
    <source>
        <dbReference type="Proteomes" id="UP001189429"/>
    </source>
</evidence>
<reference evidence="2" key="1">
    <citation type="submission" date="2023-10" db="EMBL/GenBank/DDBJ databases">
        <authorList>
            <person name="Chen Y."/>
            <person name="Shah S."/>
            <person name="Dougan E. K."/>
            <person name="Thang M."/>
            <person name="Chan C."/>
        </authorList>
    </citation>
    <scope>NUCLEOTIDE SEQUENCE [LARGE SCALE GENOMIC DNA]</scope>
</reference>
<protein>
    <submittedName>
        <fullName evidence="2">Uncharacterized protein</fullName>
    </submittedName>
</protein>
<proteinExistence type="predicted"/>
<feature type="region of interest" description="Disordered" evidence="1">
    <location>
        <begin position="73"/>
        <end position="140"/>
    </location>
</feature>
<name>A0ABN9PXW7_9DINO</name>
<accession>A0ABN9PXW7</accession>
<gene>
    <name evidence="2" type="ORF">PCOR1329_LOCUS6187</name>
</gene>
<evidence type="ECO:0000256" key="1">
    <source>
        <dbReference type="SAM" id="MobiDB-lite"/>
    </source>
</evidence>
<organism evidence="2 3">
    <name type="scientific">Prorocentrum cordatum</name>
    <dbReference type="NCBI Taxonomy" id="2364126"/>
    <lineage>
        <taxon>Eukaryota</taxon>
        <taxon>Sar</taxon>
        <taxon>Alveolata</taxon>
        <taxon>Dinophyceae</taxon>
        <taxon>Prorocentrales</taxon>
        <taxon>Prorocentraceae</taxon>
        <taxon>Prorocentrum</taxon>
    </lineage>
</organism>
<sequence length="140" mass="15400">MLGGARSWSEGGKACILALLSKQGANWPHGCAGAASPELLRCTAQEARWLPAEPCHGLPSRYGYYNQFLAGRGHGREGRGGSEKEDKEEEREKAEQATERREEQREDARSEDCWERGGGDIKGEQTPHEYKLLGTGADLN</sequence>
<feature type="compositionally biased region" description="Basic and acidic residues" evidence="1">
    <location>
        <begin position="74"/>
        <end position="131"/>
    </location>
</feature>
<dbReference type="Proteomes" id="UP001189429">
    <property type="component" value="Unassembled WGS sequence"/>
</dbReference>
<keyword evidence="3" id="KW-1185">Reference proteome</keyword>
<dbReference type="EMBL" id="CAUYUJ010001656">
    <property type="protein sequence ID" value="CAK0796974.1"/>
    <property type="molecule type" value="Genomic_DNA"/>
</dbReference>
<comment type="caution">
    <text evidence="2">The sequence shown here is derived from an EMBL/GenBank/DDBJ whole genome shotgun (WGS) entry which is preliminary data.</text>
</comment>